<keyword evidence="2" id="KW-0472">Membrane</keyword>
<proteinExistence type="predicted"/>
<evidence type="ECO:0000256" key="2">
    <source>
        <dbReference type="SAM" id="Phobius"/>
    </source>
</evidence>
<dbReference type="RefSeq" id="WP_167992548.1">
    <property type="nucleotide sequence ID" value="NZ_JAATJL010000001.1"/>
</dbReference>
<feature type="transmembrane region" description="Helical" evidence="2">
    <location>
        <begin position="370"/>
        <end position="391"/>
    </location>
</feature>
<comment type="caution">
    <text evidence="3">The sequence shown here is derived from an EMBL/GenBank/DDBJ whole genome shotgun (WGS) entry which is preliminary data.</text>
</comment>
<protein>
    <submittedName>
        <fullName evidence="3">Uncharacterized protein</fullName>
    </submittedName>
</protein>
<keyword evidence="2" id="KW-1133">Transmembrane helix</keyword>
<accession>A0A846RM23</accession>
<name>A0A846RM23_9MICC</name>
<feature type="compositionally biased region" description="Low complexity" evidence="1">
    <location>
        <begin position="112"/>
        <end position="140"/>
    </location>
</feature>
<reference evidence="3 4" key="1">
    <citation type="submission" date="2020-03" db="EMBL/GenBank/DDBJ databases">
        <title>Sequencing the genomes of 1000 actinobacteria strains.</title>
        <authorList>
            <person name="Klenk H.-P."/>
        </authorList>
    </citation>
    <scope>NUCLEOTIDE SEQUENCE [LARGE SCALE GENOMIC DNA]</scope>
    <source>
        <strain evidence="3 4">DSM 16403</strain>
    </source>
</reference>
<dbReference type="Proteomes" id="UP000547458">
    <property type="component" value="Unassembled WGS sequence"/>
</dbReference>
<keyword evidence="4" id="KW-1185">Reference proteome</keyword>
<dbReference type="AlphaFoldDB" id="A0A846RM23"/>
<organism evidence="3 4">
    <name type="scientific">Arthrobacter pigmenti</name>
    <dbReference type="NCBI Taxonomy" id="271432"/>
    <lineage>
        <taxon>Bacteria</taxon>
        <taxon>Bacillati</taxon>
        <taxon>Actinomycetota</taxon>
        <taxon>Actinomycetes</taxon>
        <taxon>Micrococcales</taxon>
        <taxon>Micrococcaceae</taxon>
        <taxon>Arthrobacter</taxon>
    </lineage>
</organism>
<feature type="region of interest" description="Disordered" evidence="1">
    <location>
        <begin position="1"/>
        <end position="142"/>
    </location>
</feature>
<evidence type="ECO:0000256" key="1">
    <source>
        <dbReference type="SAM" id="MobiDB-lite"/>
    </source>
</evidence>
<sequence>MSNGHESARSRRSLRQARERPAEDQSQSPDVRGLEQRGSSGSDSAPGPVGTTTERRSRRAANAPVDAPSPTQPGERVSQARARNRETLRSYRALADQQQEREQNVPTRRQLRLQQQAAARAQDQQASPSEAPTAAGPPDTDAAELGEMTVEQALAARQAIIGQAQNQVAMMEAAAKDDPFSVDLEILAQQKALAERAAILNTRAQKIQQLTQENRQRKPVLNDPTTAHNLSIVSPVEFARGPRSEDPSSPAPSTSHIPVVTGAMPKLHEGPGGTVAPAVVPKSPAPHERVVQPVVTAPAVPSQEPLSALSPDSAGRSRVLAQAEAMVREQRRPGSDGATPIRARSAYGLEPLDAMTAGLARVQRMRIVQYSVVGLGALALITGIMMIVGGFGG</sequence>
<evidence type="ECO:0000313" key="4">
    <source>
        <dbReference type="Proteomes" id="UP000547458"/>
    </source>
</evidence>
<dbReference type="EMBL" id="JAATJL010000001">
    <property type="protein sequence ID" value="NJC22159.1"/>
    <property type="molecule type" value="Genomic_DNA"/>
</dbReference>
<evidence type="ECO:0000313" key="3">
    <source>
        <dbReference type="EMBL" id="NJC22159.1"/>
    </source>
</evidence>
<keyword evidence="2" id="KW-0812">Transmembrane</keyword>
<gene>
    <name evidence="3" type="ORF">BJ994_001235</name>
</gene>